<accession>A0A7J9FPR0</accession>
<protein>
    <submittedName>
        <fullName evidence="2">Uncharacterized protein</fullName>
    </submittedName>
</protein>
<feature type="region of interest" description="Disordered" evidence="1">
    <location>
        <begin position="1"/>
        <end position="71"/>
    </location>
</feature>
<name>A0A7J9FPR0_9ROSI</name>
<reference evidence="2 3" key="1">
    <citation type="journal article" date="2019" name="Genome Biol. Evol.">
        <title>Insights into the evolution of the New World diploid cottons (Gossypium, subgenus Houzingenia) based on genome sequencing.</title>
        <authorList>
            <person name="Grover C.E."/>
            <person name="Arick M.A. 2nd"/>
            <person name="Thrash A."/>
            <person name="Conover J.L."/>
            <person name="Sanders W.S."/>
            <person name="Peterson D.G."/>
            <person name="Frelichowski J.E."/>
            <person name="Scheffler J.A."/>
            <person name="Scheffler B.E."/>
            <person name="Wendel J.F."/>
        </authorList>
    </citation>
    <scope>NUCLEOTIDE SEQUENCE [LARGE SCALE GENOMIC DNA]</scope>
    <source>
        <strain evidence="2">8</strain>
        <tissue evidence="2">Leaf</tissue>
    </source>
</reference>
<evidence type="ECO:0000256" key="1">
    <source>
        <dbReference type="SAM" id="MobiDB-lite"/>
    </source>
</evidence>
<dbReference type="Proteomes" id="UP000593568">
    <property type="component" value="Unassembled WGS sequence"/>
</dbReference>
<organism evidence="2 3">
    <name type="scientific">Gossypium trilobum</name>
    <dbReference type="NCBI Taxonomy" id="34281"/>
    <lineage>
        <taxon>Eukaryota</taxon>
        <taxon>Viridiplantae</taxon>
        <taxon>Streptophyta</taxon>
        <taxon>Embryophyta</taxon>
        <taxon>Tracheophyta</taxon>
        <taxon>Spermatophyta</taxon>
        <taxon>Magnoliopsida</taxon>
        <taxon>eudicotyledons</taxon>
        <taxon>Gunneridae</taxon>
        <taxon>Pentapetalae</taxon>
        <taxon>rosids</taxon>
        <taxon>malvids</taxon>
        <taxon>Malvales</taxon>
        <taxon>Malvaceae</taxon>
        <taxon>Malvoideae</taxon>
        <taxon>Gossypium</taxon>
    </lineage>
</organism>
<evidence type="ECO:0000313" key="2">
    <source>
        <dbReference type="EMBL" id="MBA0787273.1"/>
    </source>
</evidence>
<dbReference type="EMBL" id="JABEZW010225597">
    <property type="protein sequence ID" value="MBA0787273.1"/>
    <property type="molecule type" value="Genomic_DNA"/>
</dbReference>
<feature type="compositionally biased region" description="Basic and acidic residues" evidence="1">
    <location>
        <begin position="12"/>
        <end position="42"/>
    </location>
</feature>
<sequence>MAEAESFVEIGPTRDKFESSKPNEMGNGERNHEEYKERHSDDGNSNDYTSGNGKPRDVKRGSNNPRDKGKRIKCLICQGPHMARKCFNKLMILVINKKDELKEEAKPIERNTSRVNSMVLIPKKRNGEKGLMFVDINIAGQK</sequence>
<proteinExistence type="predicted"/>
<feature type="compositionally biased region" description="Polar residues" evidence="1">
    <location>
        <begin position="43"/>
        <end position="52"/>
    </location>
</feature>
<comment type="caution">
    <text evidence="2">The sequence shown here is derived from an EMBL/GenBank/DDBJ whole genome shotgun (WGS) entry which is preliminary data.</text>
</comment>
<dbReference type="AlphaFoldDB" id="A0A7J9FPR0"/>
<evidence type="ECO:0000313" key="3">
    <source>
        <dbReference type="Proteomes" id="UP000593568"/>
    </source>
</evidence>
<gene>
    <name evidence="2" type="ORF">Gotri_025036</name>
</gene>
<keyword evidence="3" id="KW-1185">Reference proteome</keyword>